<keyword evidence="3 6" id="KW-0812">Transmembrane</keyword>
<dbReference type="Proteomes" id="UP000671862">
    <property type="component" value="Chromosome"/>
</dbReference>
<evidence type="ECO:0000256" key="2">
    <source>
        <dbReference type="ARBA" id="ARBA00022475"/>
    </source>
</evidence>
<proteinExistence type="predicted"/>
<evidence type="ECO:0000256" key="5">
    <source>
        <dbReference type="ARBA" id="ARBA00023136"/>
    </source>
</evidence>
<gene>
    <name evidence="8" type="ORF">JYK00_01010</name>
</gene>
<sequence length="279" mass="30829">MNNKKFVAILNLVAVTLIWGLTFPVQKLVLPQISPFVYNAIRFWIAAIISLFVFGKGNKYGILLGVVLGIAYATQTWGLSLTTSSKSGFITAFYIVLIPIFSYFIEKERVTKLQVIGFAIAIIGEYFLSGGIDNFNFGDFLTFICAVFYALHVVLITKFSKVVPEKTLLTSQFFTVAVLNSILGITAPWIINLEILGVALFTAVFATIYALIAQTKYQKVVSSNTSALIFVGEPIFATVFSMLILSEKLSRGQIFGIVLTSIAILLSIIQIKTKRYDII</sequence>
<feature type="domain" description="EamA" evidence="7">
    <location>
        <begin position="137"/>
        <end position="268"/>
    </location>
</feature>
<dbReference type="PANTHER" id="PTHR42920">
    <property type="entry name" value="OS03G0707200 PROTEIN-RELATED"/>
    <property type="match status" value="1"/>
</dbReference>
<dbReference type="InterPro" id="IPR051258">
    <property type="entry name" value="Diverse_Substrate_Transporter"/>
</dbReference>
<feature type="transmembrane region" description="Helical" evidence="6">
    <location>
        <begin position="61"/>
        <end position="81"/>
    </location>
</feature>
<evidence type="ECO:0000256" key="3">
    <source>
        <dbReference type="ARBA" id="ARBA00022692"/>
    </source>
</evidence>
<evidence type="ECO:0000256" key="6">
    <source>
        <dbReference type="SAM" id="Phobius"/>
    </source>
</evidence>
<dbReference type="SUPFAM" id="SSF103481">
    <property type="entry name" value="Multidrug resistance efflux transporter EmrE"/>
    <property type="match status" value="2"/>
</dbReference>
<feature type="transmembrane region" description="Helical" evidence="6">
    <location>
        <begin position="252"/>
        <end position="271"/>
    </location>
</feature>
<keyword evidence="9" id="KW-1185">Reference proteome</keyword>
<dbReference type="InterPro" id="IPR000620">
    <property type="entry name" value="EamA_dom"/>
</dbReference>
<reference evidence="8 9" key="1">
    <citation type="submission" date="2021-03" db="EMBL/GenBank/DDBJ databases">
        <title>Thermosipho ferrireducens sp.nov., an anaerobic thermophilic iron-reducing bacterium isolated from a deep-sea hydrothermal sulfide deposits.</title>
        <authorList>
            <person name="Zeng X."/>
            <person name="Chen Y."/>
            <person name="Shao Z."/>
        </authorList>
    </citation>
    <scope>NUCLEOTIDE SEQUENCE [LARGE SCALE GENOMIC DNA]</scope>
    <source>
        <strain evidence="8 9">JL129W03</strain>
    </source>
</reference>
<feature type="transmembrane region" description="Helical" evidence="6">
    <location>
        <begin position="195"/>
        <end position="213"/>
    </location>
</feature>
<keyword evidence="5 6" id="KW-0472">Membrane</keyword>
<evidence type="ECO:0000313" key="8">
    <source>
        <dbReference type="EMBL" id="QTA38863.1"/>
    </source>
</evidence>
<dbReference type="InterPro" id="IPR037185">
    <property type="entry name" value="EmrE-like"/>
</dbReference>
<keyword evidence="2" id="KW-1003">Cell membrane</keyword>
<evidence type="ECO:0000313" key="9">
    <source>
        <dbReference type="Proteomes" id="UP000671862"/>
    </source>
</evidence>
<feature type="domain" description="EamA" evidence="7">
    <location>
        <begin position="8"/>
        <end position="129"/>
    </location>
</feature>
<feature type="transmembrane region" description="Helical" evidence="6">
    <location>
        <begin position="135"/>
        <end position="156"/>
    </location>
</feature>
<feature type="transmembrane region" description="Helical" evidence="6">
    <location>
        <begin position="168"/>
        <end position="189"/>
    </location>
</feature>
<dbReference type="EMBL" id="CP071446">
    <property type="protein sequence ID" value="QTA38863.1"/>
    <property type="molecule type" value="Genomic_DNA"/>
</dbReference>
<dbReference type="PANTHER" id="PTHR42920:SF5">
    <property type="entry name" value="EAMA DOMAIN-CONTAINING PROTEIN"/>
    <property type="match status" value="1"/>
</dbReference>
<evidence type="ECO:0000256" key="1">
    <source>
        <dbReference type="ARBA" id="ARBA00004651"/>
    </source>
</evidence>
<dbReference type="Pfam" id="PF00892">
    <property type="entry name" value="EamA"/>
    <property type="match status" value="2"/>
</dbReference>
<keyword evidence="4 6" id="KW-1133">Transmembrane helix</keyword>
<feature type="transmembrane region" description="Helical" evidence="6">
    <location>
        <begin position="225"/>
        <end position="246"/>
    </location>
</feature>
<protein>
    <submittedName>
        <fullName evidence="8">DMT family transporter</fullName>
    </submittedName>
</protein>
<name>A0ABX7S8D8_9BACT</name>
<organism evidence="8 9">
    <name type="scientific">Thermosipho ferrireducens</name>
    <dbReference type="NCBI Taxonomy" id="2571116"/>
    <lineage>
        <taxon>Bacteria</taxon>
        <taxon>Thermotogati</taxon>
        <taxon>Thermotogota</taxon>
        <taxon>Thermotogae</taxon>
        <taxon>Thermotogales</taxon>
        <taxon>Fervidobacteriaceae</taxon>
        <taxon>Thermosipho</taxon>
    </lineage>
</organism>
<evidence type="ECO:0000256" key="4">
    <source>
        <dbReference type="ARBA" id="ARBA00022989"/>
    </source>
</evidence>
<feature type="transmembrane region" description="Helical" evidence="6">
    <location>
        <begin position="112"/>
        <end position="129"/>
    </location>
</feature>
<feature type="transmembrane region" description="Helical" evidence="6">
    <location>
        <begin position="36"/>
        <end position="54"/>
    </location>
</feature>
<accession>A0ABX7S8D8</accession>
<feature type="transmembrane region" description="Helical" evidence="6">
    <location>
        <begin position="87"/>
        <end position="105"/>
    </location>
</feature>
<comment type="subcellular location">
    <subcellularLocation>
        <location evidence="1">Cell membrane</location>
        <topology evidence="1">Multi-pass membrane protein</topology>
    </subcellularLocation>
</comment>
<evidence type="ECO:0000259" key="7">
    <source>
        <dbReference type="Pfam" id="PF00892"/>
    </source>
</evidence>